<organism evidence="2 3">
    <name type="scientific">Rhizophagus clarus</name>
    <dbReference type="NCBI Taxonomy" id="94130"/>
    <lineage>
        <taxon>Eukaryota</taxon>
        <taxon>Fungi</taxon>
        <taxon>Fungi incertae sedis</taxon>
        <taxon>Mucoromycota</taxon>
        <taxon>Glomeromycotina</taxon>
        <taxon>Glomeromycetes</taxon>
        <taxon>Glomerales</taxon>
        <taxon>Glomeraceae</taxon>
        <taxon>Rhizophagus</taxon>
    </lineage>
</organism>
<sequence>MLTLDDDNSSSTISSTDDIGSFTTKQINNNDKILSFIWNKCVLRKLKITGETMKTESVIMTMFTEEENNYQIEDISNISNFINILCYFRSN</sequence>
<protein>
    <submittedName>
        <fullName evidence="2">Uncharacterized protein</fullName>
    </submittedName>
</protein>
<evidence type="ECO:0000313" key="2">
    <source>
        <dbReference type="EMBL" id="GBB98436.1"/>
    </source>
</evidence>
<feature type="region of interest" description="Disordered" evidence="1">
    <location>
        <begin position="1"/>
        <end position="24"/>
    </location>
</feature>
<evidence type="ECO:0000313" key="3">
    <source>
        <dbReference type="Proteomes" id="UP000247702"/>
    </source>
</evidence>
<dbReference type="AlphaFoldDB" id="A0A2Z6S2C3"/>
<keyword evidence="3" id="KW-1185">Reference proteome</keyword>
<dbReference type="EMBL" id="BEXD01002474">
    <property type="protein sequence ID" value="GBB98436.1"/>
    <property type="molecule type" value="Genomic_DNA"/>
</dbReference>
<evidence type="ECO:0000256" key="1">
    <source>
        <dbReference type="SAM" id="MobiDB-lite"/>
    </source>
</evidence>
<name>A0A2Z6S2C3_9GLOM</name>
<dbReference type="Proteomes" id="UP000247702">
    <property type="component" value="Unassembled WGS sequence"/>
</dbReference>
<gene>
    <name evidence="2" type="ORF">RclHR1_32240001</name>
</gene>
<proteinExistence type="predicted"/>
<feature type="compositionally biased region" description="Low complexity" evidence="1">
    <location>
        <begin position="9"/>
        <end position="24"/>
    </location>
</feature>
<accession>A0A2Z6S2C3</accession>
<reference evidence="2 3" key="1">
    <citation type="submission" date="2017-11" db="EMBL/GenBank/DDBJ databases">
        <title>The genome of Rhizophagus clarus HR1 reveals common genetic basis of auxotrophy among arbuscular mycorrhizal fungi.</title>
        <authorList>
            <person name="Kobayashi Y."/>
        </authorList>
    </citation>
    <scope>NUCLEOTIDE SEQUENCE [LARGE SCALE GENOMIC DNA]</scope>
    <source>
        <strain evidence="2 3">HR1</strain>
    </source>
</reference>
<comment type="caution">
    <text evidence="2">The sequence shown here is derived from an EMBL/GenBank/DDBJ whole genome shotgun (WGS) entry which is preliminary data.</text>
</comment>